<feature type="region of interest" description="Disordered" evidence="1">
    <location>
        <begin position="111"/>
        <end position="133"/>
    </location>
</feature>
<feature type="compositionally biased region" description="Low complexity" evidence="1">
    <location>
        <begin position="437"/>
        <end position="495"/>
    </location>
</feature>
<sequence>MTQKVWWFRGFATGLLVAAAPLALAQDATPPKRISLHPTTDSSAPTPSTSTPPATTAPASAAPVATAPGVYAQPARTSVAAPASSTPAPAAKTAPVYPRPVYAQPVYAQPGRETAPATSAQPTEAAPAPAPASPRKIVLFQPKTEAAPPPASTPEPVAPPAAEKPIETEAVEPPAAAPAPRATPVRGKPTRKPIHPAAKQELIVVQGKPMLDELGVQRTDADGKLMFEPEERQLRDKNGKPVFVKGKPVFQTPDNLGYDERGRRIRPPKEETARRTGLKIESGALMVDGIVGKVRLNYEIAELHYLYVYVPDTGVIIIGTGPFAGATRQLGAFRGESLSVHTEEHTIKLSSDRPLIGNKPLPAYVAVDRGFILPHAPFPVLGYGSTRLAPYVWPGSKAEAQQQGVSAAAPEIKKELKPRLEGQACAAGVRCSEVQETPTPATATSAPKAAPAGAPAIPTAPAADAPPAVTDPTPARPPVTTDPAPAAPASETPKQ</sequence>
<keyword evidence="4" id="KW-1185">Reference proteome</keyword>
<accession>A0ABW1ZBQ4</accession>
<proteinExistence type="predicted"/>
<gene>
    <name evidence="3" type="ORF">ACFQBQ_15310</name>
</gene>
<feature type="region of interest" description="Disordered" evidence="1">
    <location>
        <begin position="170"/>
        <end position="193"/>
    </location>
</feature>
<feature type="compositionally biased region" description="Low complexity" evidence="1">
    <location>
        <begin position="38"/>
        <end position="62"/>
    </location>
</feature>
<evidence type="ECO:0000313" key="4">
    <source>
        <dbReference type="Proteomes" id="UP001596391"/>
    </source>
</evidence>
<feature type="compositionally biased region" description="Low complexity" evidence="1">
    <location>
        <begin position="171"/>
        <end position="186"/>
    </location>
</feature>
<organism evidence="3 4">
    <name type="scientific">Granulicella cerasi</name>
    <dbReference type="NCBI Taxonomy" id="741063"/>
    <lineage>
        <taxon>Bacteria</taxon>
        <taxon>Pseudomonadati</taxon>
        <taxon>Acidobacteriota</taxon>
        <taxon>Terriglobia</taxon>
        <taxon>Terriglobales</taxon>
        <taxon>Acidobacteriaceae</taxon>
        <taxon>Granulicella</taxon>
    </lineage>
</organism>
<keyword evidence="2" id="KW-0732">Signal</keyword>
<comment type="caution">
    <text evidence="3">The sequence shown here is derived from an EMBL/GenBank/DDBJ whole genome shotgun (WGS) entry which is preliminary data.</text>
</comment>
<evidence type="ECO:0000313" key="3">
    <source>
        <dbReference type="EMBL" id="MFC6646921.1"/>
    </source>
</evidence>
<protein>
    <submittedName>
        <fullName evidence="3">Uncharacterized protein</fullName>
    </submittedName>
</protein>
<name>A0ABW1ZBQ4_9BACT</name>
<feature type="region of interest" description="Disordered" evidence="1">
    <location>
        <begin position="431"/>
        <end position="495"/>
    </location>
</feature>
<feature type="chain" id="PRO_5045418143" evidence="2">
    <location>
        <begin position="26"/>
        <end position="495"/>
    </location>
</feature>
<dbReference type="EMBL" id="JBHSWI010000001">
    <property type="protein sequence ID" value="MFC6646921.1"/>
    <property type="molecule type" value="Genomic_DNA"/>
</dbReference>
<evidence type="ECO:0000256" key="2">
    <source>
        <dbReference type="SAM" id="SignalP"/>
    </source>
</evidence>
<reference evidence="4" key="1">
    <citation type="journal article" date="2019" name="Int. J. Syst. Evol. Microbiol.">
        <title>The Global Catalogue of Microorganisms (GCM) 10K type strain sequencing project: providing services to taxonomists for standard genome sequencing and annotation.</title>
        <authorList>
            <consortium name="The Broad Institute Genomics Platform"/>
            <consortium name="The Broad Institute Genome Sequencing Center for Infectious Disease"/>
            <person name="Wu L."/>
            <person name="Ma J."/>
        </authorList>
    </citation>
    <scope>NUCLEOTIDE SEQUENCE [LARGE SCALE GENOMIC DNA]</scope>
    <source>
        <strain evidence="4">CGMCC 1.16026</strain>
    </source>
</reference>
<evidence type="ECO:0000256" key="1">
    <source>
        <dbReference type="SAM" id="MobiDB-lite"/>
    </source>
</evidence>
<dbReference type="Proteomes" id="UP001596391">
    <property type="component" value="Unassembled WGS sequence"/>
</dbReference>
<dbReference type="RefSeq" id="WP_263371144.1">
    <property type="nucleotide sequence ID" value="NZ_JAGSYD010000002.1"/>
</dbReference>
<feature type="compositionally biased region" description="Low complexity" evidence="1">
    <location>
        <begin position="113"/>
        <end position="127"/>
    </location>
</feature>
<feature type="signal peptide" evidence="2">
    <location>
        <begin position="1"/>
        <end position="25"/>
    </location>
</feature>
<feature type="region of interest" description="Disordered" evidence="1">
    <location>
        <begin position="31"/>
        <end position="62"/>
    </location>
</feature>